<dbReference type="EMBL" id="PVWQ01000010">
    <property type="protein sequence ID" value="RDW70851.1"/>
    <property type="molecule type" value="Genomic_DNA"/>
</dbReference>
<keyword evidence="1" id="KW-0732">Signal</keyword>
<keyword evidence="3" id="KW-1185">Reference proteome</keyword>
<feature type="chain" id="PRO_5017808983" description="LysM domain-containing protein" evidence="1">
    <location>
        <begin position="20"/>
        <end position="221"/>
    </location>
</feature>
<gene>
    <name evidence="2" type="ORF">DSM5745_08362</name>
</gene>
<evidence type="ECO:0000313" key="3">
    <source>
        <dbReference type="Proteomes" id="UP000256690"/>
    </source>
</evidence>
<dbReference type="PANTHER" id="PTHR35605:SF1">
    <property type="entry name" value="ECP2 EFFECTOR PROTEIN DOMAIN-CONTAINING PROTEIN-RELATED"/>
    <property type="match status" value="1"/>
</dbReference>
<protein>
    <recommendedName>
        <fullName evidence="4">LysM domain-containing protein</fullName>
    </recommendedName>
</protein>
<reference evidence="2 3" key="1">
    <citation type="journal article" date="2018" name="IMA Fungus">
        <title>IMA Genome-F 9: Draft genome sequence of Annulohypoxylon stygium, Aspergillus mulundensis, Berkeleyomyces basicola (syn. Thielaviopsis basicola), Ceratocystis smalleyi, two Cercospora beticola strains, Coleophoma cylindrospora, Fusarium fracticaudum, Phialophora cf. hyalina, and Morchella septimelata.</title>
        <authorList>
            <person name="Wingfield B.D."/>
            <person name="Bills G.F."/>
            <person name="Dong Y."/>
            <person name="Huang W."/>
            <person name="Nel W.J."/>
            <person name="Swalarsk-Parry B.S."/>
            <person name="Vaghefi N."/>
            <person name="Wilken P.M."/>
            <person name="An Z."/>
            <person name="de Beer Z.W."/>
            <person name="De Vos L."/>
            <person name="Chen L."/>
            <person name="Duong T.A."/>
            <person name="Gao Y."/>
            <person name="Hammerbacher A."/>
            <person name="Kikkert J.R."/>
            <person name="Li Y."/>
            <person name="Li H."/>
            <person name="Li K."/>
            <person name="Li Q."/>
            <person name="Liu X."/>
            <person name="Ma X."/>
            <person name="Naidoo K."/>
            <person name="Pethybridge S.J."/>
            <person name="Sun J."/>
            <person name="Steenkamp E.T."/>
            <person name="van der Nest M.A."/>
            <person name="van Wyk S."/>
            <person name="Wingfield M.J."/>
            <person name="Xiong C."/>
            <person name="Yue Q."/>
            <person name="Zhang X."/>
        </authorList>
    </citation>
    <scope>NUCLEOTIDE SEQUENCE [LARGE SCALE GENOMIC DNA]</scope>
    <source>
        <strain evidence="2 3">DSM 5745</strain>
    </source>
</reference>
<proteinExistence type="predicted"/>
<evidence type="ECO:0000256" key="1">
    <source>
        <dbReference type="SAM" id="SignalP"/>
    </source>
</evidence>
<dbReference type="AlphaFoldDB" id="A0A3D8RAD5"/>
<dbReference type="GeneID" id="38118732"/>
<comment type="caution">
    <text evidence="2">The sequence shown here is derived from an EMBL/GenBank/DDBJ whole genome shotgun (WGS) entry which is preliminary data.</text>
</comment>
<dbReference type="RefSeq" id="XP_026601382.1">
    <property type="nucleotide sequence ID" value="XM_026750378.1"/>
</dbReference>
<dbReference type="OrthoDB" id="3552888at2759"/>
<accession>A0A3D8RAD5</accession>
<dbReference type="PANTHER" id="PTHR35605">
    <property type="entry name" value="ECP2 EFFECTOR PROTEIN DOMAIN-CONTAINING PROTEIN-RELATED"/>
    <property type="match status" value="1"/>
</dbReference>
<sequence>MRLTIITLILGLFALLALGAPSTPSLDAQSDEHSGMTVSDVYWKVQVTPGAPVIILNGTVQSVYAQLLELNPNYDADWNNTDVPFNLEEEEDYEDDEEETTDIDHHVPFNVKHTVDCKGPSGAARTKRIKEGINYLHKVKGQPCSPQTTCGRVSCSYKAAIKWCNWGKGERCLPSFENIAQGASVIVNDCAGVHMDDKLVHGDLHQPDLWSVIVEKDDYKC</sequence>
<dbReference type="STRING" id="1810919.A0A3D8RAD5"/>
<dbReference type="Proteomes" id="UP000256690">
    <property type="component" value="Unassembled WGS sequence"/>
</dbReference>
<feature type="signal peptide" evidence="1">
    <location>
        <begin position="1"/>
        <end position="19"/>
    </location>
</feature>
<organism evidence="2 3">
    <name type="scientific">Aspergillus mulundensis</name>
    <dbReference type="NCBI Taxonomy" id="1810919"/>
    <lineage>
        <taxon>Eukaryota</taxon>
        <taxon>Fungi</taxon>
        <taxon>Dikarya</taxon>
        <taxon>Ascomycota</taxon>
        <taxon>Pezizomycotina</taxon>
        <taxon>Eurotiomycetes</taxon>
        <taxon>Eurotiomycetidae</taxon>
        <taxon>Eurotiales</taxon>
        <taxon>Aspergillaceae</taxon>
        <taxon>Aspergillus</taxon>
        <taxon>Aspergillus subgen. Nidulantes</taxon>
    </lineage>
</organism>
<evidence type="ECO:0000313" key="2">
    <source>
        <dbReference type="EMBL" id="RDW70851.1"/>
    </source>
</evidence>
<evidence type="ECO:0008006" key="4">
    <source>
        <dbReference type="Google" id="ProtNLM"/>
    </source>
</evidence>
<name>A0A3D8RAD5_9EURO</name>